<dbReference type="Pfam" id="PF00884">
    <property type="entry name" value="Sulfatase"/>
    <property type="match status" value="1"/>
</dbReference>
<proteinExistence type="predicted"/>
<dbReference type="EMBL" id="SLXK01000034">
    <property type="protein sequence ID" value="TCP22668.1"/>
    <property type="molecule type" value="Genomic_DNA"/>
</dbReference>
<evidence type="ECO:0000313" key="5">
    <source>
        <dbReference type="Proteomes" id="UP000295416"/>
    </source>
</evidence>
<dbReference type="InterPro" id="IPR000917">
    <property type="entry name" value="Sulfatase_N"/>
</dbReference>
<keyword evidence="1" id="KW-0479">Metal-binding</keyword>
<evidence type="ECO:0000313" key="4">
    <source>
        <dbReference type="EMBL" id="TCP22668.1"/>
    </source>
</evidence>
<dbReference type="PANTHER" id="PTHR45953">
    <property type="entry name" value="IDURONATE 2-SULFATASE"/>
    <property type="match status" value="1"/>
</dbReference>
<dbReference type="GO" id="GO:0008484">
    <property type="term" value="F:sulfuric ester hydrolase activity"/>
    <property type="evidence" value="ECO:0007669"/>
    <property type="project" value="TreeGrafter"/>
</dbReference>
<evidence type="ECO:0000256" key="2">
    <source>
        <dbReference type="ARBA" id="ARBA00022801"/>
    </source>
</evidence>
<protein>
    <submittedName>
        <fullName evidence="4">Arylsulfatase A-like enzyme</fullName>
    </submittedName>
</protein>
<comment type="caution">
    <text evidence="4">The sequence shown here is derived from an EMBL/GenBank/DDBJ whole genome shotgun (WGS) entry which is preliminary data.</text>
</comment>
<dbReference type="GO" id="GO:0005737">
    <property type="term" value="C:cytoplasm"/>
    <property type="evidence" value="ECO:0007669"/>
    <property type="project" value="TreeGrafter"/>
</dbReference>
<keyword evidence="2" id="KW-0378">Hydrolase</keyword>
<gene>
    <name evidence="4" type="ORF">EV207_13410</name>
</gene>
<dbReference type="InterPro" id="IPR017850">
    <property type="entry name" value="Alkaline_phosphatase_core_sf"/>
</dbReference>
<name>A0A4R2NMZ5_9BACL</name>
<evidence type="ECO:0000259" key="3">
    <source>
        <dbReference type="Pfam" id="PF00884"/>
    </source>
</evidence>
<dbReference type="AlphaFoldDB" id="A0A4R2NMZ5"/>
<sequence>MDRIGREGVSFKRAYCPNTVCTPSRTSMMTGVHLSRHGAYNIGTTAIDKNIFFSHLLRNKGYQTHHIGKAHWYPWGIESPENAIVDEKGTPFKDFTGFEKAELSVGHGTWGVTGHYKRWIESKGFCPSDFKEQYILENDANGTADWELPIELHSGTWIAERAVEFLRNYDNAQSFYLNLGFQDPHHPHVVPKNYQRRIDADDIPLTNRKSYNKGLLPEHITHFHNGTINESRFKGKFAIAGNEGFAWKAYYNDEPKARTTKAYYYTMVQLIDDQLGVILEELDKLGLSDNTLLIFTSDHGEMLGDHSIGQKGPMVYEGVTHIPLLIRYPNGFDPCEVEECVSLVDLAPTILDFLNIEDSIQRDGISLRPRLEKGKPLERDGVRIEYKEEPNRIRFKCWVTQEWKIAIYFGESFGELYDLKNDPNEMNNLFQERGFEGVKTKLLIDLLNDMERSEPLSNRTSRV</sequence>
<keyword evidence="5" id="KW-1185">Reference proteome</keyword>
<dbReference type="Proteomes" id="UP000295416">
    <property type="component" value="Unassembled WGS sequence"/>
</dbReference>
<accession>A0A4R2NMZ5</accession>
<organism evidence="4 5">
    <name type="scientific">Scopulibacillus darangshiensis</name>
    <dbReference type="NCBI Taxonomy" id="442528"/>
    <lineage>
        <taxon>Bacteria</taxon>
        <taxon>Bacillati</taxon>
        <taxon>Bacillota</taxon>
        <taxon>Bacilli</taxon>
        <taxon>Bacillales</taxon>
        <taxon>Sporolactobacillaceae</taxon>
        <taxon>Scopulibacillus</taxon>
    </lineage>
</organism>
<dbReference type="GO" id="GO:0046872">
    <property type="term" value="F:metal ion binding"/>
    <property type="evidence" value="ECO:0007669"/>
    <property type="project" value="UniProtKB-KW"/>
</dbReference>
<evidence type="ECO:0000256" key="1">
    <source>
        <dbReference type="ARBA" id="ARBA00022723"/>
    </source>
</evidence>
<dbReference type="Gene3D" id="3.40.720.10">
    <property type="entry name" value="Alkaline Phosphatase, subunit A"/>
    <property type="match status" value="1"/>
</dbReference>
<reference evidence="4 5" key="1">
    <citation type="submission" date="2019-03" db="EMBL/GenBank/DDBJ databases">
        <title>Genomic Encyclopedia of Type Strains, Phase IV (KMG-IV): sequencing the most valuable type-strain genomes for metagenomic binning, comparative biology and taxonomic classification.</title>
        <authorList>
            <person name="Goeker M."/>
        </authorList>
    </citation>
    <scope>NUCLEOTIDE SEQUENCE [LARGE SCALE GENOMIC DNA]</scope>
    <source>
        <strain evidence="4 5">DSM 19377</strain>
    </source>
</reference>
<dbReference type="SUPFAM" id="SSF53649">
    <property type="entry name" value="Alkaline phosphatase-like"/>
    <property type="match status" value="1"/>
</dbReference>
<dbReference type="PANTHER" id="PTHR45953:SF1">
    <property type="entry name" value="IDURONATE 2-SULFATASE"/>
    <property type="match status" value="1"/>
</dbReference>
<feature type="domain" description="Sulfatase N-terminal" evidence="3">
    <location>
        <begin position="3"/>
        <end position="356"/>
    </location>
</feature>